<feature type="region of interest" description="Disordered" evidence="1">
    <location>
        <begin position="168"/>
        <end position="210"/>
    </location>
</feature>
<evidence type="ECO:0000313" key="4">
    <source>
        <dbReference type="Proteomes" id="UP001370348"/>
    </source>
</evidence>
<gene>
    <name evidence="3" type="ORF">LZC94_21685</name>
</gene>
<dbReference type="RefSeq" id="WP_394829420.1">
    <property type="nucleotide sequence ID" value="NZ_CP089984.1"/>
</dbReference>
<evidence type="ECO:0000256" key="2">
    <source>
        <dbReference type="SAM" id="Phobius"/>
    </source>
</evidence>
<feature type="region of interest" description="Disordered" evidence="1">
    <location>
        <begin position="1"/>
        <end position="28"/>
    </location>
</feature>
<feature type="compositionally biased region" description="Low complexity" evidence="1">
    <location>
        <begin position="195"/>
        <end position="210"/>
    </location>
</feature>
<name>A0ABZ2MBC3_9BACT</name>
<sequence length="325" mass="33931">MAATTFEPHSAVAQPSAPSARARRDAAEHNKRAFEAIRRADADTARLEFLQAYALVPTSGTLWNLLVAEADSNRPLDALKRLRVYLTDPSLEPAKQARAKGLLLDLASRVGHLQINAPDEVTVTLDGMAVSREQRKESIDVAPGKHVVEAALDTGTQRREVDLAAGNETTVSFEPPPKDPPKAAASVVAPPPPAHDAAPRAPTTGSGAGGSPPAATWILGGVAVAALGAGVAFSLSARSKRDELGDDFTACRVPDSPSCANLHDLRDAASRNATLGWIGYGVSGAAAVTGGLIWLLSPRKPVERAARVIPLTSPGMAGVRFQTSF</sequence>
<proteinExistence type="predicted"/>
<organism evidence="3 4">
    <name type="scientific">Pendulispora albinea</name>
    <dbReference type="NCBI Taxonomy" id="2741071"/>
    <lineage>
        <taxon>Bacteria</taxon>
        <taxon>Pseudomonadati</taxon>
        <taxon>Myxococcota</taxon>
        <taxon>Myxococcia</taxon>
        <taxon>Myxococcales</taxon>
        <taxon>Sorangiineae</taxon>
        <taxon>Pendulisporaceae</taxon>
        <taxon>Pendulispora</taxon>
    </lineage>
</organism>
<dbReference type="Proteomes" id="UP001370348">
    <property type="component" value="Chromosome"/>
</dbReference>
<feature type="transmembrane region" description="Helical" evidence="2">
    <location>
        <begin position="214"/>
        <end position="235"/>
    </location>
</feature>
<keyword evidence="2" id="KW-0812">Transmembrane</keyword>
<keyword evidence="4" id="KW-1185">Reference proteome</keyword>
<feature type="compositionally biased region" description="Low complexity" evidence="1">
    <location>
        <begin position="8"/>
        <end position="20"/>
    </location>
</feature>
<reference evidence="3 4" key="1">
    <citation type="submission" date="2021-12" db="EMBL/GenBank/DDBJ databases">
        <title>Discovery of the Pendulisporaceae a myxobacterial family with distinct sporulation behavior and unique specialized metabolism.</title>
        <authorList>
            <person name="Garcia R."/>
            <person name="Popoff A."/>
            <person name="Bader C.D."/>
            <person name="Loehr J."/>
            <person name="Walesch S."/>
            <person name="Walt C."/>
            <person name="Boldt J."/>
            <person name="Bunk B."/>
            <person name="Haeckl F.J.F.P.J."/>
            <person name="Gunesch A.P."/>
            <person name="Birkelbach J."/>
            <person name="Nuebel U."/>
            <person name="Pietschmann T."/>
            <person name="Bach T."/>
            <person name="Mueller R."/>
        </authorList>
    </citation>
    <scope>NUCLEOTIDE SEQUENCE [LARGE SCALE GENOMIC DNA]</scope>
    <source>
        <strain evidence="3 4">MSr11954</strain>
    </source>
</reference>
<keyword evidence="2" id="KW-0472">Membrane</keyword>
<evidence type="ECO:0000256" key="1">
    <source>
        <dbReference type="SAM" id="MobiDB-lite"/>
    </source>
</evidence>
<accession>A0ABZ2MBC3</accession>
<keyword evidence="2" id="KW-1133">Transmembrane helix</keyword>
<feature type="transmembrane region" description="Helical" evidence="2">
    <location>
        <begin position="275"/>
        <end position="296"/>
    </location>
</feature>
<evidence type="ECO:0008006" key="5">
    <source>
        <dbReference type="Google" id="ProtNLM"/>
    </source>
</evidence>
<dbReference type="EMBL" id="CP089984">
    <property type="protein sequence ID" value="WXB19823.1"/>
    <property type="molecule type" value="Genomic_DNA"/>
</dbReference>
<protein>
    <recommendedName>
        <fullName evidence="5">PEGA domain-containing protein</fullName>
    </recommendedName>
</protein>
<evidence type="ECO:0000313" key="3">
    <source>
        <dbReference type="EMBL" id="WXB19823.1"/>
    </source>
</evidence>